<organism evidence="2 3">
    <name type="scientific">Lysinibacillus contaminans</name>
    <dbReference type="NCBI Taxonomy" id="1293441"/>
    <lineage>
        <taxon>Bacteria</taxon>
        <taxon>Bacillati</taxon>
        <taxon>Bacillota</taxon>
        <taxon>Bacilli</taxon>
        <taxon>Bacillales</taxon>
        <taxon>Bacillaceae</taxon>
        <taxon>Lysinibacillus</taxon>
    </lineage>
</organism>
<reference evidence="3" key="1">
    <citation type="submission" date="2015-07" db="EMBL/GenBank/DDBJ databases">
        <title>Fjat-14205 dsm 2895.</title>
        <authorList>
            <person name="Liu B."/>
            <person name="Wang J."/>
            <person name="Zhu Y."/>
            <person name="Liu G."/>
            <person name="Chen Q."/>
            <person name="Chen Z."/>
            <person name="Lan J."/>
            <person name="Che J."/>
            <person name="Ge C."/>
            <person name="Shi H."/>
            <person name="Pan Z."/>
            <person name="Liu X."/>
        </authorList>
    </citation>
    <scope>NUCLEOTIDE SEQUENCE [LARGE SCALE GENOMIC DNA]</scope>
    <source>
        <strain evidence="3">DSM 25560</strain>
    </source>
</reference>
<evidence type="ECO:0008006" key="4">
    <source>
        <dbReference type="Google" id="ProtNLM"/>
    </source>
</evidence>
<comment type="caution">
    <text evidence="2">The sequence shown here is derived from an EMBL/GenBank/DDBJ whole genome shotgun (WGS) entry which is preliminary data.</text>
</comment>
<evidence type="ECO:0000313" key="3">
    <source>
        <dbReference type="Proteomes" id="UP000050668"/>
    </source>
</evidence>
<keyword evidence="3" id="KW-1185">Reference proteome</keyword>
<keyword evidence="1" id="KW-1133">Transmembrane helix</keyword>
<keyword evidence="1" id="KW-0472">Membrane</keyword>
<evidence type="ECO:0000313" key="2">
    <source>
        <dbReference type="EMBL" id="KOS68634.1"/>
    </source>
</evidence>
<sequence length="69" mass="7945">MSSIDKVFRGFLILGLVMLGGRIVTAICRYFEIEFTSFFTDYHLVSLLILVIGIIGIESRNYQRKKGRK</sequence>
<dbReference type="Proteomes" id="UP000050668">
    <property type="component" value="Unassembled WGS sequence"/>
</dbReference>
<accession>A0ABR5K1N2</accession>
<keyword evidence="1" id="KW-0812">Transmembrane</keyword>
<evidence type="ECO:0000256" key="1">
    <source>
        <dbReference type="SAM" id="Phobius"/>
    </source>
</evidence>
<name>A0ABR5K1N2_9BACI</name>
<proteinExistence type="predicted"/>
<dbReference type="RefSeq" id="WP_053583475.1">
    <property type="nucleotide sequence ID" value="NZ_LGRV01000003.1"/>
</dbReference>
<gene>
    <name evidence="2" type="ORF">AEA09_08810</name>
</gene>
<dbReference type="EMBL" id="LGRV01000003">
    <property type="protein sequence ID" value="KOS68634.1"/>
    <property type="molecule type" value="Genomic_DNA"/>
</dbReference>
<feature type="transmembrane region" description="Helical" evidence="1">
    <location>
        <begin position="42"/>
        <end position="59"/>
    </location>
</feature>
<protein>
    <recommendedName>
        <fullName evidence="4">DUF5668 domain-containing protein</fullName>
    </recommendedName>
</protein>